<evidence type="ECO:0000256" key="5">
    <source>
        <dbReference type="ARBA" id="ARBA00022491"/>
    </source>
</evidence>
<dbReference type="Pfam" id="PF01325">
    <property type="entry name" value="Fe_dep_repress"/>
    <property type="match status" value="1"/>
</dbReference>
<comment type="subcellular location">
    <subcellularLocation>
        <location evidence="1">Cytoplasm</location>
    </subcellularLocation>
</comment>
<dbReference type="InterPro" id="IPR036421">
    <property type="entry name" value="Fe_dep_repressor_sf"/>
</dbReference>
<dbReference type="InterPro" id="IPR036390">
    <property type="entry name" value="WH_DNA-bd_sf"/>
</dbReference>
<evidence type="ECO:0000256" key="2">
    <source>
        <dbReference type="ARBA" id="ARBA00007871"/>
    </source>
</evidence>
<organism evidence="14 15">
    <name type="scientific">Nocardioides ginsengisoli</name>
    <dbReference type="NCBI Taxonomy" id="363868"/>
    <lineage>
        <taxon>Bacteria</taxon>
        <taxon>Bacillati</taxon>
        <taxon>Actinomycetota</taxon>
        <taxon>Actinomycetes</taxon>
        <taxon>Propionibacteriales</taxon>
        <taxon>Nocardioidaceae</taxon>
        <taxon>Nocardioides</taxon>
    </lineage>
</organism>
<comment type="subunit">
    <text evidence="3">Homodimer.</text>
</comment>
<dbReference type="SMART" id="SM00529">
    <property type="entry name" value="HTH_DTXR"/>
    <property type="match status" value="1"/>
</dbReference>
<keyword evidence="6" id="KW-0805">Transcription regulation</keyword>
<keyword evidence="9" id="KW-0804">Transcription</keyword>
<dbReference type="Pfam" id="PF04023">
    <property type="entry name" value="FeoA"/>
    <property type="match status" value="1"/>
</dbReference>
<dbReference type="SMART" id="SM00899">
    <property type="entry name" value="FeoA"/>
    <property type="match status" value="1"/>
</dbReference>
<comment type="caution">
    <text evidence="14">The sequence shown here is derived from an EMBL/GenBank/DDBJ whole genome shotgun (WGS) entry which is preliminary data.</text>
</comment>
<keyword evidence="10" id="KW-0464">Manganese</keyword>
<name>A0ABW3VVY6_9ACTN</name>
<dbReference type="PANTHER" id="PTHR33238">
    <property type="entry name" value="IRON (METAL) DEPENDENT REPRESSOR, DTXR FAMILY"/>
    <property type="match status" value="1"/>
</dbReference>
<evidence type="ECO:0000256" key="12">
    <source>
        <dbReference type="SAM" id="MobiDB-lite"/>
    </source>
</evidence>
<dbReference type="InterPro" id="IPR008988">
    <property type="entry name" value="Transcriptional_repressor_C"/>
</dbReference>
<dbReference type="SUPFAM" id="SSF47979">
    <property type="entry name" value="Iron-dependent repressor protein, dimerization domain"/>
    <property type="match status" value="1"/>
</dbReference>
<evidence type="ECO:0000256" key="8">
    <source>
        <dbReference type="ARBA" id="ARBA00023159"/>
    </source>
</evidence>
<dbReference type="Gene3D" id="1.10.10.10">
    <property type="entry name" value="Winged helix-like DNA-binding domain superfamily/Winged helix DNA-binding domain"/>
    <property type="match status" value="1"/>
</dbReference>
<evidence type="ECO:0000313" key="14">
    <source>
        <dbReference type="EMBL" id="MFD1247233.1"/>
    </source>
</evidence>
<protein>
    <recommendedName>
        <fullName evidence="11">Manganese transport regulator</fullName>
    </recommendedName>
</protein>
<evidence type="ECO:0000256" key="1">
    <source>
        <dbReference type="ARBA" id="ARBA00004496"/>
    </source>
</evidence>
<evidence type="ECO:0000256" key="9">
    <source>
        <dbReference type="ARBA" id="ARBA00023163"/>
    </source>
</evidence>
<evidence type="ECO:0000256" key="3">
    <source>
        <dbReference type="ARBA" id="ARBA00011738"/>
    </source>
</evidence>
<dbReference type="SUPFAM" id="SSF50037">
    <property type="entry name" value="C-terminal domain of transcriptional repressors"/>
    <property type="match status" value="1"/>
</dbReference>
<dbReference type="InterPro" id="IPR050536">
    <property type="entry name" value="DtxR_MntR_Metal-Reg"/>
</dbReference>
<evidence type="ECO:0000259" key="13">
    <source>
        <dbReference type="PROSITE" id="PS50944"/>
    </source>
</evidence>
<dbReference type="Proteomes" id="UP001597229">
    <property type="component" value="Unassembled WGS sequence"/>
</dbReference>
<gene>
    <name evidence="14" type="ORF">ACFQ3F_05495</name>
</gene>
<keyword evidence="4" id="KW-0963">Cytoplasm</keyword>
<dbReference type="PROSITE" id="PS50944">
    <property type="entry name" value="HTH_DTXR"/>
    <property type="match status" value="1"/>
</dbReference>
<dbReference type="InterPro" id="IPR001367">
    <property type="entry name" value="Fe_dep_repressor"/>
</dbReference>
<dbReference type="InterPro" id="IPR007167">
    <property type="entry name" value="Fe-transptr_FeoA-like"/>
</dbReference>
<dbReference type="RefSeq" id="WP_367920475.1">
    <property type="nucleotide sequence ID" value="NZ_BAABAC010000032.1"/>
</dbReference>
<dbReference type="InterPro" id="IPR036388">
    <property type="entry name" value="WH-like_DNA-bd_sf"/>
</dbReference>
<evidence type="ECO:0000256" key="10">
    <source>
        <dbReference type="ARBA" id="ARBA00023211"/>
    </source>
</evidence>
<feature type="region of interest" description="Disordered" evidence="12">
    <location>
        <begin position="134"/>
        <end position="162"/>
    </location>
</feature>
<keyword evidence="7" id="KW-0238">DNA-binding</keyword>
<evidence type="ECO:0000256" key="11">
    <source>
        <dbReference type="ARBA" id="ARBA00032593"/>
    </source>
</evidence>
<sequence length="242" mass="25923">MSTASALWEGDPCCAIDLTEPVEDYLKAIFALTSEGLPASTSGIAGHLGVTPSSASTMVTRLRRAGLVDQVAWGQVHLSSHGMAHARSIVRRHRLVETFLHRQLGLGWDEIHREAEVLEHGLSERVTDLIDELLGHPRRDPHGDPIPAKDGPHDESGDEPLSAVPVGCSFVVGRVSDRDSGVLRRLEDLGVGPGSTLRVEGSPERRGRTVRADGSSAVLDDELVDAIRGAVVSGTHPGEVRR</sequence>
<dbReference type="SUPFAM" id="SSF46785">
    <property type="entry name" value="Winged helix' DNA-binding domain"/>
    <property type="match status" value="1"/>
</dbReference>
<dbReference type="Gene3D" id="6.10.140.1920">
    <property type="match status" value="1"/>
</dbReference>
<accession>A0ABW3VVY6</accession>
<dbReference type="Pfam" id="PF02742">
    <property type="entry name" value="Fe_dep_repr_C"/>
    <property type="match status" value="1"/>
</dbReference>
<evidence type="ECO:0000256" key="7">
    <source>
        <dbReference type="ARBA" id="ARBA00023125"/>
    </source>
</evidence>
<keyword evidence="5" id="KW-0678">Repressor</keyword>
<dbReference type="InterPro" id="IPR022687">
    <property type="entry name" value="HTH_DTXR"/>
</dbReference>
<keyword evidence="15" id="KW-1185">Reference proteome</keyword>
<evidence type="ECO:0000313" key="15">
    <source>
        <dbReference type="Proteomes" id="UP001597229"/>
    </source>
</evidence>
<feature type="domain" description="HTH dtxR-type" evidence="13">
    <location>
        <begin position="18"/>
        <end position="79"/>
    </location>
</feature>
<comment type="similarity">
    <text evidence="2">Belongs to the DtxR/MntR family.</text>
</comment>
<dbReference type="PANTHER" id="PTHR33238:SF11">
    <property type="entry name" value="TRANSCRIPTIONAL REGULATOR MNTR"/>
    <property type="match status" value="1"/>
</dbReference>
<dbReference type="EMBL" id="JBHTLX010000007">
    <property type="protein sequence ID" value="MFD1247233.1"/>
    <property type="molecule type" value="Genomic_DNA"/>
</dbReference>
<proteinExistence type="inferred from homology"/>
<dbReference type="InterPro" id="IPR022689">
    <property type="entry name" value="Iron_dep_repressor"/>
</dbReference>
<feature type="compositionally biased region" description="Basic and acidic residues" evidence="12">
    <location>
        <begin position="134"/>
        <end position="143"/>
    </location>
</feature>
<keyword evidence="8" id="KW-0010">Activator</keyword>
<evidence type="ECO:0000256" key="4">
    <source>
        <dbReference type="ARBA" id="ARBA00022490"/>
    </source>
</evidence>
<evidence type="ECO:0000256" key="6">
    <source>
        <dbReference type="ARBA" id="ARBA00023015"/>
    </source>
</evidence>
<reference evidence="15" key="1">
    <citation type="journal article" date="2019" name="Int. J. Syst. Evol. Microbiol.">
        <title>The Global Catalogue of Microorganisms (GCM) 10K type strain sequencing project: providing services to taxonomists for standard genome sequencing and annotation.</title>
        <authorList>
            <consortium name="The Broad Institute Genomics Platform"/>
            <consortium name="The Broad Institute Genome Sequencing Center for Infectious Disease"/>
            <person name="Wu L."/>
            <person name="Ma J."/>
        </authorList>
    </citation>
    <scope>NUCLEOTIDE SEQUENCE [LARGE SCALE GENOMIC DNA]</scope>
    <source>
        <strain evidence="15">CCUG 52478</strain>
    </source>
</reference>